<evidence type="ECO:0000313" key="4">
    <source>
        <dbReference type="EMBL" id="GAA5156595.1"/>
    </source>
</evidence>
<evidence type="ECO:0000313" key="5">
    <source>
        <dbReference type="Proteomes" id="UP001500221"/>
    </source>
</evidence>
<reference evidence="5" key="1">
    <citation type="journal article" date="2019" name="Int. J. Syst. Evol. Microbiol.">
        <title>The Global Catalogue of Microorganisms (GCM) 10K type strain sequencing project: providing services to taxonomists for standard genome sequencing and annotation.</title>
        <authorList>
            <consortium name="The Broad Institute Genomics Platform"/>
            <consortium name="The Broad Institute Genome Sequencing Center for Infectious Disease"/>
            <person name="Wu L."/>
            <person name="Ma J."/>
        </authorList>
    </citation>
    <scope>NUCLEOTIDE SEQUENCE [LARGE SCALE GENOMIC DNA]</scope>
    <source>
        <strain evidence="5">JCM 18459</strain>
    </source>
</reference>
<gene>
    <name evidence="4" type="ORF">GCM10023340_44900</name>
</gene>
<evidence type="ECO:0000256" key="2">
    <source>
        <dbReference type="SAM" id="Phobius"/>
    </source>
</evidence>
<accession>A0ABP9Q4F7</accession>
<sequence>MSAGWFDDPTGRFGRRWYDGAAWTEHVVGAHGQPLGDPLPERATPLPPPRPVERHAPTAPPPPPGATPHHPGPAFHPGPPPGLGPGGPGFGPASGVRHQPGAGLAVGVLGLLLVVLGLFALPWADVDPSRFTDLSSTLRDAGSDGVQGLDDWVVYLYGAWAGYLLLALGLVGLTLGCVPLPPTAGGNGAMRMVLAVVAGIAASAHMLLVDQLFPGDLDPEVAAYLPVAGYVLLVVAAVLGARRTPAG</sequence>
<feature type="transmembrane region" description="Helical" evidence="2">
    <location>
        <begin position="102"/>
        <end position="124"/>
    </location>
</feature>
<protein>
    <recommendedName>
        <fullName evidence="3">DUF2510 domain-containing protein</fullName>
    </recommendedName>
</protein>
<dbReference type="RefSeq" id="WP_345464371.1">
    <property type="nucleotide sequence ID" value="NZ_BAABKG010000007.1"/>
</dbReference>
<comment type="caution">
    <text evidence="4">The sequence shown here is derived from an EMBL/GenBank/DDBJ whole genome shotgun (WGS) entry which is preliminary data.</text>
</comment>
<evidence type="ECO:0000259" key="3">
    <source>
        <dbReference type="Pfam" id="PF10708"/>
    </source>
</evidence>
<keyword evidence="5" id="KW-1185">Reference proteome</keyword>
<keyword evidence="2" id="KW-1133">Transmembrane helix</keyword>
<dbReference type="Proteomes" id="UP001500221">
    <property type="component" value="Unassembled WGS sequence"/>
</dbReference>
<dbReference type="InterPro" id="IPR018929">
    <property type="entry name" value="DUF2510"/>
</dbReference>
<organism evidence="4 5">
    <name type="scientific">Nocardioides marinquilinus</name>
    <dbReference type="NCBI Taxonomy" id="1210400"/>
    <lineage>
        <taxon>Bacteria</taxon>
        <taxon>Bacillati</taxon>
        <taxon>Actinomycetota</taxon>
        <taxon>Actinomycetes</taxon>
        <taxon>Propionibacteriales</taxon>
        <taxon>Nocardioidaceae</taxon>
        <taxon>Nocardioides</taxon>
    </lineage>
</organism>
<feature type="transmembrane region" description="Helical" evidence="2">
    <location>
        <begin position="192"/>
        <end position="209"/>
    </location>
</feature>
<name>A0ABP9Q4F7_9ACTN</name>
<dbReference type="Pfam" id="PF10708">
    <property type="entry name" value="DUF2510"/>
    <property type="match status" value="1"/>
</dbReference>
<proteinExistence type="predicted"/>
<feature type="transmembrane region" description="Helical" evidence="2">
    <location>
        <begin position="221"/>
        <end position="241"/>
    </location>
</feature>
<feature type="compositionally biased region" description="Pro residues" evidence="1">
    <location>
        <begin position="58"/>
        <end position="83"/>
    </location>
</feature>
<keyword evidence="2" id="KW-0812">Transmembrane</keyword>
<feature type="domain" description="DUF2510" evidence="3">
    <location>
        <begin position="3"/>
        <end position="30"/>
    </location>
</feature>
<keyword evidence="2" id="KW-0472">Membrane</keyword>
<evidence type="ECO:0000256" key="1">
    <source>
        <dbReference type="SAM" id="MobiDB-lite"/>
    </source>
</evidence>
<dbReference type="EMBL" id="BAABKG010000007">
    <property type="protein sequence ID" value="GAA5156595.1"/>
    <property type="molecule type" value="Genomic_DNA"/>
</dbReference>
<feature type="region of interest" description="Disordered" evidence="1">
    <location>
        <begin position="30"/>
        <end position="95"/>
    </location>
</feature>
<feature type="transmembrane region" description="Helical" evidence="2">
    <location>
        <begin position="160"/>
        <end position="180"/>
    </location>
</feature>